<gene>
    <name evidence="3" type="ORF">NBRC116598_25690</name>
</gene>
<name>A0ABQ0AMN3_9RHOB</name>
<dbReference type="NCBIfam" id="TIGR01891">
    <property type="entry name" value="amidohydrolases"/>
    <property type="match status" value="1"/>
</dbReference>
<organism evidence="3 4">
    <name type="scientific">Pseudophaeobacter arcticus</name>
    <dbReference type="NCBI Taxonomy" id="385492"/>
    <lineage>
        <taxon>Bacteria</taxon>
        <taxon>Pseudomonadati</taxon>
        <taxon>Pseudomonadota</taxon>
        <taxon>Alphaproteobacteria</taxon>
        <taxon>Rhodobacterales</taxon>
        <taxon>Paracoccaceae</taxon>
        <taxon>Pseudophaeobacter</taxon>
    </lineage>
</organism>
<dbReference type="InterPro" id="IPR036264">
    <property type="entry name" value="Bact_exopeptidase_dim_dom"/>
</dbReference>
<dbReference type="PANTHER" id="PTHR11014:SF169">
    <property type="entry name" value="CLAN MH, FAMILY M20, PEPTIDASE T-LIKE METALLOPEPTIDASE"/>
    <property type="match status" value="1"/>
</dbReference>
<keyword evidence="4" id="KW-1185">Reference proteome</keyword>
<dbReference type="Proteomes" id="UP001441944">
    <property type="component" value="Unassembled WGS sequence"/>
</dbReference>
<dbReference type="Gene3D" id="3.30.70.360">
    <property type="match status" value="1"/>
</dbReference>
<evidence type="ECO:0000313" key="4">
    <source>
        <dbReference type="Proteomes" id="UP001441944"/>
    </source>
</evidence>
<dbReference type="Gene3D" id="3.40.630.10">
    <property type="entry name" value="Zn peptidases"/>
    <property type="match status" value="1"/>
</dbReference>
<feature type="domain" description="Peptidase M20 dimerisation" evidence="2">
    <location>
        <begin position="182"/>
        <end position="281"/>
    </location>
</feature>
<evidence type="ECO:0000256" key="1">
    <source>
        <dbReference type="ARBA" id="ARBA00022801"/>
    </source>
</evidence>
<sequence>MTAVLTNTQLAYLQSLRQTLHQSPEISGEEVETAARITQELTRAGADRVWTGLGGHGVAAEFCGQQDGPTVLIRCELDALPIPEISQAPYRSQIEGKGHLCGHDGHMVMVLGVALALKTRPATGRVILLFQPSEETGAGAAAVINDPRWPELRPDFAFAYHNVPGRPLGEIGLCPGVSNCASRGMKIRFGGKTSHAAAPEDGVSPAGMIADLMQSLPVLGPGGDMGADFALATLTHTQLGEASFGIAPGAGELRMTLRSQTDARMDRLVQEAEAQLARALAKAAQQAGERAEHVSATVTWHDVFLATVNDDRAITIASTAAAAHGLSTYSMGQPMRWSEDFGRFGLDGAKAAMVFIGSGESQPQLHNPNYDYPDGLTPTGVALLVEIVDQLLGRQGDAHAQPNISGN</sequence>
<dbReference type="Pfam" id="PF07687">
    <property type="entry name" value="M20_dimer"/>
    <property type="match status" value="1"/>
</dbReference>
<dbReference type="PANTHER" id="PTHR11014">
    <property type="entry name" value="PEPTIDASE M20 FAMILY MEMBER"/>
    <property type="match status" value="1"/>
</dbReference>
<dbReference type="SUPFAM" id="SSF55031">
    <property type="entry name" value="Bacterial exopeptidase dimerisation domain"/>
    <property type="match status" value="1"/>
</dbReference>
<dbReference type="InterPro" id="IPR017439">
    <property type="entry name" value="Amidohydrolase"/>
</dbReference>
<dbReference type="SUPFAM" id="SSF53187">
    <property type="entry name" value="Zn-dependent exopeptidases"/>
    <property type="match status" value="1"/>
</dbReference>
<reference evidence="3 4" key="1">
    <citation type="submission" date="2024-04" db="EMBL/GenBank/DDBJ databases">
        <title>Draft genome sequence of Pseudophaeobacter arcticus NBRC 116598.</title>
        <authorList>
            <person name="Miyakawa T."/>
            <person name="Kusuya Y."/>
            <person name="Miura T."/>
        </authorList>
    </citation>
    <scope>NUCLEOTIDE SEQUENCE [LARGE SCALE GENOMIC DNA]</scope>
    <source>
        <strain evidence="3 4">SU-CL00105</strain>
    </source>
</reference>
<comment type="caution">
    <text evidence="3">The sequence shown here is derived from an EMBL/GenBank/DDBJ whole genome shotgun (WGS) entry which is preliminary data.</text>
</comment>
<dbReference type="RefSeq" id="WP_353400671.1">
    <property type="nucleotide sequence ID" value="NZ_BAABWU010000009.1"/>
</dbReference>
<dbReference type="InterPro" id="IPR011650">
    <property type="entry name" value="Peptidase_M20_dimer"/>
</dbReference>
<evidence type="ECO:0000259" key="2">
    <source>
        <dbReference type="Pfam" id="PF07687"/>
    </source>
</evidence>
<protein>
    <submittedName>
        <fullName evidence="3">Amidohydrolase</fullName>
    </submittedName>
</protein>
<dbReference type="InterPro" id="IPR002933">
    <property type="entry name" value="Peptidase_M20"/>
</dbReference>
<keyword evidence="1" id="KW-0378">Hydrolase</keyword>
<accession>A0ABQ0AMN3</accession>
<dbReference type="PIRSF" id="PIRSF005962">
    <property type="entry name" value="Pept_M20D_amidohydro"/>
    <property type="match status" value="1"/>
</dbReference>
<dbReference type="EMBL" id="BAABWU010000009">
    <property type="protein sequence ID" value="GAA6197125.1"/>
    <property type="molecule type" value="Genomic_DNA"/>
</dbReference>
<evidence type="ECO:0000313" key="3">
    <source>
        <dbReference type="EMBL" id="GAA6197125.1"/>
    </source>
</evidence>
<dbReference type="Pfam" id="PF01546">
    <property type="entry name" value="Peptidase_M20"/>
    <property type="match status" value="1"/>
</dbReference>
<proteinExistence type="predicted"/>